<evidence type="ECO:0000313" key="11">
    <source>
        <dbReference type="EMBL" id="MFC0049221.1"/>
    </source>
</evidence>
<dbReference type="NCBIfam" id="NF008037">
    <property type="entry name" value="PRK10769.1"/>
    <property type="match status" value="1"/>
</dbReference>
<keyword evidence="4 8" id="KW-0554">One-carbon metabolism</keyword>
<protein>
    <recommendedName>
        <fullName evidence="3 8">Dihydrofolate reductase</fullName>
        <ecNumber evidence="3 8">1.5.1.3</ecNumber>
    </recommendedName>
</protein>
<comment type="similarity">
    <text evidence="2 8 9">Belongs to the dihydrofolate reductase family.</text>
</comment>
<accession>A0ABV6BEB5</accession>
<dbReference type="Proteomes" id="UP001589813">
    <property type="component" value="Unassembled WGS sequence"/>
</dbReference>
<dbReference type="EC" id="1.5.1.3" evidence="3 8"/>
<dbReference type="CDD" id="cd00209">
    <property type="entry name" value="DHFR"/>
    <property type="match status" value="1"/>
</dbReference>
<dbReference type="SUPFAM" id="SSF53597">
    <property type="entry name" value="Dihydrofolate reductase-like"/>
    <property type="match status" value="1"/>
</dbReference>
<comment type="catalytic activity">
    <reaction evidence="8">
        <text>(6S)-5,6,7,8-tetrahydrofolate + NADP(+) = 7,8-dihydrofolate + NADPH + H(+)</text>
        <dbReference type="Rhea" id="RHEA:15009"/>
        <dbReference type="ChEBI" id="CHEBI:15378"/>
        <dbReference type="ChEBI" id="CHEBI:57451"/>
        <dbReference type="ChEBI" id="CHEBI:57453"/>
        <dbReference type="ChEBI" id="CHEBI:57783"/>
        <dbReference type="ChEBI" id="CHEBI:58349"/>
        <dbReference type="EC" id="1.5.1.3"/>
    </reaction>
</comment>
<evidence type="ECO:0000256" key="3">
    <source>
        <dbReference type="ARBA" id="ARBA00012856"/>
    </source>
</evidence>
<comment type="function">
    <text evidence="7 8">Key enzyme in folate metabolism. Catalyzes an essential reaction for de novo glycine and purine synthesis, and for DNA precursor synthesis.</text>
</comment>
<evidence type="ECO:0000259" key="10">
    <source>
        <dbReference type="PROSITE" id="PS51330"/>
    </source>
</evidence>
<comment type="caution">
    <text evidence="11">The sequence shown here is derived from an EMBL/GenBank/DDBJ whole genome shotgun (WGS) entry which is preliminary data.</text>
</comment>
<dbReference type="PIRSF" id="PIRSF000194">
    <property type="entry name" value="DHFR"/>
    <property type="match status" value="1"/>
</dbReference>
<evidence type="ECO:0000256" key="7">
    <source>
        <dbReference type="ARBA" id="ARBA00025067"/>
    </source>
</evidence>
<evidence type="ECO:0000256" key="2">
    <source>
        <dbReference type="ARBA" id="ARBA00009539"/>
    </source>
</evidence>
<dbReference type="InterPro" id="IPR012259">
    <property type="entry name" value="DHFR"/>
</dbReference>
<evidence type="ECO:0000256" key="9">
    <source>
        <dbReference type="RuleBase" id="RU004474"/>
    </source>
</evidence>
<dbReference type="Gene3D" id="3.40.430.10">
    <property type="entry name" value="Dihydrofolate Reductase, subunit A"/>
    <property type="match status" value="1"/>
</dbReference>
<feature type="domain" description="DHFR" evidence="10">
    <location>
        <begin position="2"/>
        <end position="161"/>
    </location>
</feature>
<sequence length="163" mass="18474">MLLSLIAAMANDRVIGLNNQMPWHMPADLAHFKQVTLGKPVVMGRKTFDSIGRLLPGRRNVVISRQVKPDGFAADWVNSLDDALALLSAEPEVMVIGGAELYRQTLPMADRLYLSEFALEVAGDAYFPDYHAFGRWRISSEQMFQADDKNSVDYRFLQLERER</sequence>
<evidence type="ECO:0000313" key="12">
    <source>
        <dbReference type="Proteomes" id="UP001589813"/>
    </source>
</evidence>
<evidence type="ECO:0000256" key="1">
    <source>
        <dbReference type="ARBA" id="ARBA00004903"/>
    </source>
</evidence>
<dbReference type="PANTHER" id="PTHR48069">
    <property type="entry name" value="DIHYDROFOLATE REDUCTASE"/>
    <property type="match status" value="1"/>
</dbReference>
<evidence type="ECO:0000256" key="4">
    <source>
        <dbReference type="ARBA" id="ARBA00022563"/>
    </source>
</evidence>
<dbReference type="InterPro" id="IPR001796">
    <property type="entry name" value="DHFR_dom"/>
</dbReference>
<dbReference type="EMBL" id="JBHLXP010000003">
    <property type="protein sequence ID" value="MFC0049221.1"/>
    <property type="molecule type" value="Genomic_DNA"/>
</dbReference>
<gene>
    <name evidence="11" type="primary">folA</name>
    <name evidence="11" type="ORF">ACFFJP_13070</name>
</gene>
<evidence type="ECO:0000256" key="8">
    <source>
        <dbReference type="PIRNR" id="PIRNR000194"/>
    </source>
</evidence>
<proteinExistence type="inferred from homology"/>
<dbReference type="InterPro" id="IPR024072">
    <property type="entry name" value="DHFR-like_dom_sf"/>
</dbReference>
<dbReference type="PROSITE" id="PS00075">
    <property type="entry name" value="DHFR_1"/>
    <property type="match status" value="1"/>
</dbReference>
<dbReference type="PANTHER" id="PTHR48069:SF3">
    <property type="entry name" value="DIHYDROFOLATE REDUCTASE"/>
    <property type="match status" value="1"/>
</dbReference>
<dbReference type="InterPro" id="IPR017925">
    <property type="entry name" value="DHFR_CS"/>
</dbReference>
<evidence type="ECO:0000256" key="6">
    <source>
        <dbReference type="ARBA" id="ARBA00023002"/>
    </source>
</evidence>
<keyword evidence="6 8" id="KW-0560">Oxidoreductase</keyword>
<dbReference type="Pfam" id="PF00186">
    <property type="entry name" value="DHFR_1"/>
    <property type="match status" value="1"/>
</dbReference>
<dbReference type="PRINTS" id="PR00070">
    <property type="entry name" value="DHFR"/>
</dbReference>
<organism evidence="11 12">
    <name type="scientific">Rheinheimera tilapiae</name>
    <dbReference type="NCBI Taxonomy" id="875043"/>
    <lineage>
        <taxon>Bacteria</taxon>
        <taxon>Pseudomonadati</taxon>
        <taxon>Pseudomonadota</taxon>
        <taxon>Gammaproteobacteria</taxon>
        <taxon>Chromatiales</taxon>
        <taxon>Chromatiaceae</taxon>
        <taxon>Rheinheimera</taxon>
    </lineage>
</organism>
<dbReference type="RefSeq" id="WP_377244677.1">
    <property type="nucleotide sequence ID" value="NZ_JBHLXP010000003.1"/>
</dbReference>
<keyword evidence="5 8" id="KW-0521">NADP</keyword>
<name>A0ABV6BEB5_9GAMM</name>
<evidence type="ECO:0000256" key="5">
    <source>
        <dbReference type="ARBA" id="ARBA00022857"/>
    </source>
</evidence>
<reference evidence="11 12" key="1">
    <citation type="submission" date="2024-09" db="EMBL/GenBank/DDBJ databases">
        <authorList>
            <person name="Sun Q."/>
            <person name="Mori K."/>
        </authorList>
    </citation>
    <scope>NUCLEOTIDE SEQUENCE [LARGE SCALE GENOMIC DNA]</scope>
    <source>
        <strain evidence="11 12">KCTC 23315</strain>
    </source>
</reference>
<keyword evidence="12" id="KW-1185">Reference proteome</keyword>
<dbReference type="PROSITE" id="PS51330">
    <property type="entry name" value="DHFR_2"/>
    <property type="match status" value="1"/>
</dbReference>
<comment type="pathway">
    <text evidence="1 8">Cofactor biosynthesis; tetrahydrofolate biosynthesis; 5,6,7,8-tetrahydrofolate from 7,8-dihydrofolate: step 1/1.</text>
</comment>